<dbReference type="RefSeq" id="WP_216957338.1">
    <property type="nucleotide sequence ID" value="NZ_JAHOPB010000001.1"/>
</dbReference>
<sequence>MKANPYILHGIGPSPYSVKMRAILRYRRLPFVWKADGSARDVAVGAGLPPVIPALTFPDGTVMNDSTPLAHALERAHPGQRSIVPDDPAHAFLSDLLEDFGDEWVTKAMFHYRWFYEADRVFAQVWVITSRDPQMPQDRRREAMQSFNDRQVGRMAMVGCTDANRPVIEDSYRFILDTLEGHVGKMEFLFGSRPSLADFGLFGQLQILSVDPTPMEEMRRRAPDVYCWLLRLDDASGVEGEWLAADAPLPDGVIALLRHCGETYLPFLAANRAALEAGASSVDLDILGRRWSQAPFRYQAKCYDALRKKLAALPADVRRRLDPVLDAAGCLRWLQ</sequence>
<comment type="caution">
    <text evidence="2">The sequence shown here is derived from an EMBL/GenBank/DDBJ whole genome shotgun (WGS) entry which is preliminary data.</text>
</comment>
<evidence type="ECO:0000313" key="3">
    <source>
        <dbReference type="Proteomes" id="UP000727907"/>
    </source>
</evidence>
<dbReference type="Pfam" id="PF13417">
    <property type="entry name" value="GST_N_3"/>
    <property type="match status" value="1"/>
</dbReference>
<protein>
    <submittedName>
        <fullName evidence="2">Glutathione S-transferase C-terminal domain-containing protein</fullName>
    </submittedName>
</protein>
<dbReference type="EMBL" id="JAHOPB010000001">
    <property type="protein sequence ID" value="MBU8873070.1"/>
    <property type="molecule type" value="Genomic_DNA"/>
</dbReference>
<accession>A0ABS6IF22</accession>
<evidence type="ECO:0000259" key="1">
    <source>
        <dbReference type="Pfam" id="PF13417"/>
    </source>
</evidence>
<organism evidence="2 3">
    <name type="scientific">Reyranella humidisoli</name>
    <dbReference type="NCBI Taxonomy" id="2849149"/>
    <lineage>
        <taxon>Bacteria</taxon>
        <taxon>Pseudomonadati</taxon>
        <taxon>Pseudomonadota</taxon>
        <taxon>Alphaproteobacteria</taxon>
        <taxon>Hyphomicrobiales</taxon>
        <taxon>Reyranellaceae</taxon>
        <taxon>Reyranella</taxon>
    </lineage>
</organism>
<feature type="domain" description="GST N-terminal" evidence="1">
    <location>
        <begin position="8"/>
        <end position="80"/>
    </location>
</feature>
<dbReference type="InterPro" id="IPR004045">
    <property type="entry name" value="Glutathione_S-Trfase_N"/>
</dbReference>
<gene>
    <name evidence="2" type="ORF">KQ910_04815</name>
</gene>
<keyword evidence="3" id="KW-1185">Reference proteome</keyword>
<proteinExistence type="predicted"/>
<dbReference type="Proteomes" id="UP000727907">
    <property type="component" value="Unassembled WGS sequence"/>
</dbReference>
<reference evidence="2 3" key="1">
    <citation type="submission" date="2021-06" db="EMBL/GenBank/DDBJ databases">
        <authorList>
            <person name="Lee D.H."/>
        </authorList>
    </citation>
    <scope>NUCLEOTIDE SEQUENCE [LARGE SCALE GENOMIC DNA]</scope>
    <source>
        <strain evidence="2 3">MMS21-HV4-11</strain>
    </source>
</reference>
<name>A0ABS6IF22_9HYPH</name>
<evidence type="ECO:0000313" key="2">
    <source>
        <dbReference type="EMBL" id="MBU8873070.1"/>
    </source>
</evidence>